<reference evidence="4 5" key="1">
    <citation type="submission" date="2020-07" db="EMBL/GenBank/DDBJ databases">
        <title>Sequencing the genomes of 1000 actinobacteria strains.</title>
        <authorList>
            <person name="Klenk H.-P."/>
        </authorList>
    </citation>
    <scope>NUCLEOTIDE SEQUENCE [LARGE SCALE GENOMIC DNA]</scope>
    <source>
        <strain evidence="4 5">DSM 15165</strain>
    </source>
</reference>
<evidence type="ECO:0000259" key="3">
    <source>
        <dbReference type="Pfam" id="PF01361"/>
    </source>
</evidence>
<gene>
    <name evidence="4" type="ORF">HNR13_003779</name>
</gene>
<dbReference type="Proteomes" id="UP000578352">
    <property type="component" value="Unassembled WGS sequence"/>
</dbReference>
<dbReference type="RefSeq" id="WP_179608229.1">
    <property type="nucleotide sequence ID" value="NZ_BAABEH010000001.1"/>
</dbReference>
<dbReference type="PANTHER" id="PTHR35530:SF2">
    <property type="entry name" value="BSL4019 PROTEIN"/>
    <property type="match status" value="1"/>
</dbReference>
<dbReference type="AlphaFoldDB" id="A0A853CY68"/>
<keyword evidence="2 4" id="KW-0413">Isomerase</keyword>
<feature type="domain" description="4-oxalocrotonate tautomerase-like" evidence="3">
    <location>
        <begin position="2"/>
        <end position="61"/>
    </location>
</feature>
<dbReference type="InterPro" id="IPR014347">
    <property type="entry name" value="Tautomerase/MIF_sf"/>
</dbReference>
<name>A0A853CY68_9MICO</name>
<dbReference type="EMBL" id="JACCFL010000001">
    <property type="protein sequence ID" value="NYJ25492.1"/>
    <property type="molecule type" value="Genomic_DNA"/>
</dbReference>
<proteinExistence type="inferred from homology"/>
<sequence>MPLINVKVIENVFTAQQKQEIIRVLTDAMVTIEGENMRPVTWCVVEEVRSGDWGIAGNPLTTSDVKSLAAGVAV</sequence>
<accession>A0A853CY68</accession>
<dbReference type="EC" id="5.3.2.6" evidence="4"/>
<dbReference type="GO" id="GO:0016853">
    <property type="term" value="F:isomerase activity"/>
    <property type="evidence" value="ECO:0007669"/>
    <property type="project" value="UniProtKB-KW"/>
</dbReference>
<dbReference type="InterPro" id="IPR004370">
    <property type="entry name" value="4-OT-like_dom"/>
</dbReference>
<dbReference type="PANTHER" id="PTHR35530">
    <property type="entry name" value="TAUTOMERASE-RELATED"/>
    <property type="match status" value="1"/>
</dbReference>
<dbReference type="SUPFAM" id="SSF55331">
    <property type="entry name" value="Tautomerase/MIF"/>
    <property type="match status" value="1"/>
</dbReference>
<comment type="similarity">
    <text evidence="1">Belongs to the 4-oxalocrotonate tautomerase family.</text>
</comment>
<evidence type="ECO:0000313" key="5">
    <source>
        <dbReference type="Proteomes" id="UP000578352"/>
    </source>
</evidence>
<evidence type="ECO:0000256" key="2">
    <source>
        <dbReference type="ARBA" id="ARBA00023235"/>
    </source>
</evidence>
<evidence type="ECO:0000313" key="4">
    <source>
        <dbReference type="EMBL" id="NYJ25492.1"/>
    </source>
</evidence>
<dbReference type="Pfam" id="PF01361">
    <property type="entry name" value="Tautomerase"/>
    <property type="match status" value="1"/>
</dbReference>
<comment type="caution">
    <text evidence="4">The sequence shown here is derived from an EMBL/GenBank/DDBJ whole genome shotgun (WGS) entry which is preliminary data.</text>
</comment>
<evidence type="ECO:0000256" key="1">
    <source>
        <dbReference type="ARBA" id="ARBA00006723"/>
    </source>
</evidence>
<dbReference type="Gene3D" id="3.30.429.10">
    <property type="entry name" value="Macrophage Migration Inhibitory Factor"/>
    <property type="match status" value="1"/>
</dbReference>
<organism evidence="4 5">
    <name type="scientific">Leifsonia shinshuensis</name>
    <dbReference type="NCBI Taxonomy" id="150026"/>
    <lineage>
        <taxon>Bacteria</taxon>
        <taxon>Bacillati</taxon>
        <taxon>Actinomycetota</taxon>
        <taxon>Actinomycetes</taxon>
        <taxon>Micrococcales</taxon>
        <taxon>Microbacteriaceae</taxon>
        <taxon>Leifsonia</taxon>
    </lineage>
</organism>
<protein>
    <submittedName>
        <fullName evidence="4">4-oxalocrotonate tautomerase</fullName>
        <ecNumber evidence="4">5.3.2.6</ecNumber>
    </submittedName>
</protein>